<sequence>MIILIITLLTYQPPVYEGYVYGSGAEMFGWIIACFPFLPIPFYSGFMLTTTKGTPMQRLKISCTPTSDWRPQGEELNKKYQTWTKYRAPCTLRLPKIGFERR</sequence>
<comment type="caution">
    <text evidence="2">The sequence shown here is derived from an EMBL/GenBank/DDBJ whole genome shotgun (WGS) entry which is preliminary data.</text>
</comment>
<dbReference type="AlphaFoldDB" id="A0AAD8F4J6"/>
<evidence type="ECO:0000256" key="1">
    <source>
        <dbReference type="SAM" id="Phobius"/>
    </source>
</evidence>
<dbReference type="Proteomes" id="UP001233172">
    <property type="component" value="Unassembled WGS sequence"/>
</dbReference>
<keyword evidence="1" id="KW-0472">Membrane</keyword>
<keyword evidence="1" id="KW-1133">Transmembrane helix</keyword>
<keyword evidence="1" id="KW-0812">Transmembrane</keyword>
<feature type="transmembrane region" description="Helical" evidence="1">
    <location>
        <begin position="27"/>
        <end position="48"/>
    </location>
</feature>
<evidence type="ECO:0000313" key="2">
    <source>
        <dbReference type="EMBL" id="KAK0051467.1"/>
    </source>
</evidence>
<evidence type="ECO:0000313" key="3">
    <source>
        <dbReference type="Proteomes" id="UP001233172"/>
    </source>
</evidence>
<dbReference type="EMBL" id="JASAOG010000103">
    <property type="protein sequence ID" value="KAK0051467.1"/>
    <property type="molecule type" value="Genomic_DNA"/>
</dbReference>
<keyword evidence="3" id="KW-1185">Reference proteome</keyword>
<accession>A0AAD8F4J6</accession>
<reference evidence="2" key="2">
    <citation type="submission" date="2023-04" db="EMBL/GenBank/DDBJ databases">
        <authorList>
            <person name="Bu L."/>
            <person name="Lu L."/>
            <person name="Laidemitt M.R."/>
            <person name="Zhang S.M."/>
            <person name="Mutuku M."/>
            <person name="Mkoji G."/>
            <person name="Steinauer M."/>
            <person name="Loker E.S."/>
        </authorList>
    </citation>
    <scope>NUCLEOTIDE SEQUENCE</scope>
    <source>
        <strain evidence="2">KasaAsao</strain>
        <tissue evidence="2">Whole Snail</tissue>
    </source>
</reference>
<protein>
    <submittedName>
        <fullName evidence="2">Sodium- and chloride-dependent glycine transporter 2</fullName>
    </submittedName>
</protein>
<organism evidence="2 3">
    <name type="scientific">Biomphalaria pfeifferi</name>
    <name type="common">Bloodfluke planorb</name>
    <name type="synonym">Freshwater snail</name>
    <dbReference type="NCBI Taxonomy" id="112525"/>
    <lineage>
        <taxon>Eukaryota</taxon>
        <taxon>Metazoa</taxon>
        <taxon>Spiralia</taxon>
        <taxon>Lophotrochozoa</taxon>
        <taxon>Mollusca</taxon>
        <taxon>Gastropoda</taxon>
        <taxon>Heterobranchia</taxon>
        <taxon>Euthyneura</taxon>
        <taxon>Panpulmonata</taxon>
        <taxon>Hygrophila</taxon>
        <taxon>Lymnaeoidea</taxon>
        <taxon>Planorbidae</taxon>
        <taxon>Biomphalaria</taxon>
    </lineage>
</organism>
<reference evidence="2" key="1">
    <citation type="journal article" date="2023" name="PLoS Negl. Trop. Dis.">
        <title>A genome sequence for Biomphalaria pfeifferi, the major vector snail for the human-infecting parasite Schistosoma mansoni.</title>
        <authorList>
            <person name="Bu L."/>
            <person name="Lu L."/>
            <person name="Laidemitt M.R."/>
            <person name="Zhang S.M."/>
            <person name="Mutuku M."/>
            <person name="Mkoji G."/>
            <person name="Steinauer M."/>
            <person name="Loker E.S."/>
        </authorList>
    </citation>
    <scope>NUCLEOTIDE SEQUENCE</scope>
    <source>
        <strain evidence="2">KasaAsao</strain>
    </source>
</reference>
<name>A0AAD8F4J6_BIOPF</name>
<proteinExistence type="predicted"/>
<gene>
    <name evidence="2" type="ORF">Bpfe_019046</name>
</gene>